<dbReference type="InterPro" id="IPR050344">
    <property type="entry name" value="Peptidase_M1_aminopeptidases"/>
</dbReference>
<dbReference type="InterPro" id="IPR027268">
    <property type="entry name" value="Peptidase_M4/M1_CTD_sf"/>
</dbReference>
<dbReference type="AlphaFoldDB" id="A0A9P1I6R8"/>
<dbReference type="PANTHER" id="PTHR11533">
    <property type="entry name" value="PROTEASE M1 ZINC METALLOPROTEASE"/>
    <property type="match status" value="1"/>
</dbReference>
<reference evidence="16" key="1">
    <citation type="submission" date="2022-11" db="EMBL/GenBank/DDBJ databases">
        <authorList>
            <person name="Kikuchi T."/>
        </authorList>
    </citation>
    <scope>NUCLEOTIDE SEQUENCE</scope>
    <source>
        <strain evidence="16">PS1010</strain>
    </source>
</reference>
<evidence type="ECO:0000256" key="3">
    <source>
        <dbReference type="ARBA" id="ARBA00022670"/>
    </source>
</evidence>
<feature type="domain" description="ERAP1-like C-terminal" evidence="14">
    <location>
        <begin position="759"/>
        <end position="1077"/>
    </location>
</feature>
<dbReference type="GO" id="GO:0016020">
    <property type="term" value="C:membrane"/>
    <property type="evidence" value="ECO:0007669"/>
    <property type="project" value="TreeGrafter"/>
</dbReference>
<evidence type="ECO:0000259" key="15">
    <source>
        <dbReference type="Pfam" id="PF17900"/>
    </source>
</evidence>
<feature type="active site" description="Proton acceptor" evidence="8">
    <location>
        <position position="532"/>
    </location>
</feature>
<evidence type="ECO:0000259" key="14">
    <source>
        <dbReference type="Pfam" id="PF11838"/>
    </source>
</evidence>
<gene>
    <name evidence="16" type="ORF">CAMP_LOCUS1974</name>
</gene>
<dbReference type="GO" id="GO:0070006">
    <property type="term" value="F:metalloaminopeptidase activity"/>
    <property type="evidence" value="ECO:0007669"/>
    <property type="project" value="TreeGrafter"/>
</dbReference>
<feature type="compositionally biased region" description="Basic and acidic residues" evidence="11">
    <location>
        <begin position="186"/>
        <end position="197"/>
    </location>
</feature>
<feature type="compositionally biased region" description="Low complexity" evidence="11">
    <location>
        <begin position="153"/>
        <end position="165"/>
    </location>
</feature>
<dbReference type="GO" id="GO:0006508">
    <property type="term" value="P:proteolysis"/>
    <property type="evidence" value="ECO:0007669"/>
    <property type="project" value="UniProtKB-KW"/>
</dbReference>
<comment type="caution">
    <text evidence="16">The sequence shown here is derived from an EMBL/GenBank/DDBJ whole genome shotgun (WGS) entry which is preliminary data.</text>
</comment>
<keyword evidence="12" id="KW-0472">Membrane</keyword>
<feature type="compositionally biased region" description="Acidic residues" evidence="11">
    <location>
        <begin position="129"/>
        <end position="148"/>
    </location>
</feature>
<evidence type="ECO:0000256" key="11">
    <source>
        <dbReference type="SAM" id="MobiDB-lite"/>
    </source>
</evidence>
<feature type="binding site" evidence="9">
    <location>
        <position position="535"/>
    </location>
    <ligand>
        <name>Zn(2+)</name>
        <dbReference type="ChEBI" id="CHEBI:29105"/>
        <note>catalytic</note>
    </ligand>
</feature>
<dbReference type="Pfam" id="PF11838">
    <property type="entry name" value="ERAP1_C"/>
    <property type="match status" value="1"/>
</dbReference>
<feature type="transmembrane region" description="Helical" evidence="12">
    <location>
        <begin position="56"/>
        <end position="82"/>
    </location>
</feature>
<dbReference type="Gene3D" id="1.25.50.20">
    <property type="match status" value="1"/>
</dbReference>
<feature type="domain" description="Aminopeptidase N-like N-terminal" evidence="15">
    <location>
        <begin position="218"/>
        <end position="419"/>
    </location>
</feature>
<keyword evidence="6 9" id="KW-0862">Zinc</keyword>
<feature type="region of interest" description="Disordered" evidence="11">
    <location>
        <begin position="122"/>
        <end position="197"/>
    </location>
</feature>
<keyword evidence="12" id="KW-0812">Transmembrane</keyword>
<evidence type="ECO:0000256" key="1">
    <source>
        <dbReference type="ARBA" id="ARBA00010136"/>
    </source>
</evidence>
<dbReference type="Gene3D" id="2.60.40.1910">
    <property type="match status" value="1"/>
</dbReference>
<proteinExistence type="inferred from homology"/>
<dbReference type="GO" id="GO:0005615">
    <property type="term" value="C:extracellular space"/>
    <property type="evidence" value="ECO:0007669"/>
    <property type="project" value="TreeGrafter"/>
</dbReference>
<evidence type="ECO:0000313" key="16">
    <source>
        <dbReference type="EMBL" id="CAI5439337.1"/>
    </source>
</evidence>
<evidence type="ECO:0000256" key="10">
    <source>
        <dbReference type="PIRSR" id="PIRSR634016-4"/>
    </source>
</evidence>
<dbReference type="InterPro" id="IPR014782">
    <property type="entry name" value="Peptidase_M1_dom"/>
</dbReference>
<evidence type="ECO:0000256" key="8">
    <source>
        <dbReference type="PIRSR" id="PIRSR634016-1"/>
    </source>
</evidence>
<evidence type="ECO:0000256" key="9">
    <source>
        <dbReference type="PIRSR" id="PIRSR634016-3"/>
    </source>
</evidence>
<feature type="compositionally biased region" description="Low complexity" evidence="11">
    <location>
        <begin position="174"/>
        <end position="185"/>
    </location>
</feature>
<evidence type="ECO:0000256" key="7">
    <source>
        <dbReference type="ARBA" id="ARBA00023049"/>
    </source>
</evidence>
<feature type="domain" description="Peptidase M1 membrane alanine aminopeptidase" evidence="13">
    <location>
        <begin position="460"/>
        <end position="673"/>
    </location>
</feature>
<sequence>MSPPPAPPAPPIHAPKKHHHNHYNIVDQHEAENDEDLSAWTPRHHIPIRKSSKTPIILISICLMLLMFLLGLSVGAFVHAVLYPEGGSPISNFIDFEENDLENNVTNGVYDEITNEKLIQINIEPQENEKEEEEEVSSSSSSEEEEEIEKSIEVSSTSASSSSSENSEEDEQSVEISSTSSSLQESDQKSQENQEFLEEHRECMNMSWVSSRLPKWFKPIEYKLRLHPNLTTNLVKSRVIIEVEAVEKTDQLILNAEELEMKRFEIRRKKKKNQVIEAEFTDCKLMTQWSWKFSKILKPGEILHLEIDYESEMKPDLQGLYISTHTLKSGAKIKSAATQFEPTFARKMLPCFDEPNFKSKFEVSIIRQAEHVARSNMPLKISREYLDTENTNENDEEKQNGPQLYEDFFEKSVKMSTYLLAVAILDNYSYVRKLTQNTKKSIEVRLYAPADIIEGQSEFGIDTTIKALEFFENYFNISYPLEKIDLLALDDFSEGAMENWGLVTFRDSALLFDETKASVVAKEHIALIICHEIAHQWFGNLVTMDWWNELYLNEGFANYMEYKCVDVIFPDWNIMTRFYAENVAFSQEPDGFLSTRAIESEDPDSLLNLFDAINYHKAAAIIHMIAEMAGQRHFQQALVEYLNEFAYGNAKGVELWSIVEKYSGTRGIKAVAEAYTKQIGYPLVNIGIEDDKIFIQNQTRFHFGAKSALKNTEDRAETWPIPMNYRILNETRFIWLHPNSSHQEIPVPNYPHEKHPPPLILNSGGVGYFKVQYDDQMYTQITHQLRQNHTQISAIDRAMILVDAFDLARAGRVTIDVWLELVRYAENEKDKMTWTIINKHLQTIESLIENSPENFQIFRDFERSLILKLYETFDWKSAKNQQTPMRKGLQIETFQAACRLNILDCSKNAMKLFVTWQNTRKIDNPEFAGIIFEEGIRQNGQGAWQQIWKSYLEATSPAEKNSIINSLASVKDVHLINKLLKFCLDGQIKINLIPRVFSSLSQHEIGRTTAWRFFKTHFEKFHKIMGSGSTLLATCIRCLAEPLSTRQDLEDLKSFLIEKNLEDEGQMKMEQSYEQVELNIQWRELNEKNLEKWLEKWNEKRLEDENEEMLKRRRRKREISRNHY</sequence>
<comment type="similarity">
    <text evidence="1">Belongs to the peptidase M1 family.</text>
</comment>
<dbReference type="OrthoDB" id="6750768at2759"/>
<feature type="site" description="Transition state stabilizer" evidence="10">
    <location>
        <position position="615"/>
    </location>
</feature>
<protein>
    <recommendedName>
        <fullName evidence="18">Aminopeptidase</fullName>
    </recommendedName>
</protein>
<comment type="cofactor">
    <cofactor evidence="9">
        <name>Zn(2+)</name>
        <dbReference type="ChEBI" id="CHEBI:29105"/>
    </cofactor>
    <text evidence="9">Binds 1 zinc ion per subunit.</text>
</comment>
<dbReference type="GO" id="GO:0008270">
    <property type="term" value="F:zinc ion binding"/>
    <property type="evidence" value="ECO:0007669"/>
    <property type="project" value="InterPro"/>
</dbReference>
<dbReference type="PRINTS" id="PR00756">
    <property type="entry name" value="ALADIPTASE"/>
</dbReference>
<evidence type="ECO:0000256" key="4">
    <source>
        <dbReference type="ARBA" id="ARBA00022723"/>
    </source>
</evidence>
<dbReference type="GO" id="GO:0043171">
    <property type="term" value="P:peptide catabolic process"/>
    <property type="evidence" value="ECO:0007669"/>
    <property type="project" value="TreeGrafter"/>
</dbReference>
<keyword evidence="4 9" id="KW-0479">Metal-binding</keyword>
<dbReference type="InterPro" id="IPR034016">
    <property type="entry name" value="M1_APN-typ"/>
</dbReference>
<feature type="binding site" evidence="9">
    <location>
        <position position="531"/>
    </location>
    <ligand>
        <name>Zn(2+)</name>
        <dbReference type="ChEBI" id="CHEBI:29105"/>
        <note>catalytic</note>
    </ligand>
</feature>
<evidence type="ECO:0008006" key="18">
    <source>
        <dbReference type="Google" id="ProtNLM"/>
    </source>
</evidence>
<evidence type="ECO:0000256" key="2">
    <source>
        <dbReference type="ARBA" id="ARBA00022438"/>
    </source>
</evidence>
<dbReference type="Gene3D" id="2.60.40.1730">
    <property type="entry name" value="tricorn interacting facor f3 domain"/>
    <property type="match status" value="1"/>
</dbReference>
<keyword evidence="2" id="KW-0031">Aminopeptidase</keyword>
<evidence type="ECO:0000256" key="12">
    <source>
        <dbReference type="SAM" id="Phobius"/>
    </source>
</evidence>
<dbReference type="EMBL" id="CANHGI010000001">
    <property type="protein sequence ID" value="CAI5439337.1"/>
    <property type="molecule type" value="Genomic_DNA"/>
</dbReference>
<dbReference type="Proteomes" id="UP001152747">
    <property type="component" value="Unassembled WGS sequence"/>
</dbReference>
<dbReference type="FunFam" id="1.10.390.10:FF:000006">
    <property type="entry name" value="Puromycin-sensitive aminopeptidase"/>
    <property type="match status" value="1"/>
</dbReference>
<keyword evidence="3" id="KW-0645">Protease</keyword>
<evidence type="ECO:0000256" key="5">
    <source>
        <dbReference type="ARBA" id="ARBA00022801"/>
    </source>
</evidence>
<dbReference type="PANTHER" id="PTHR11533:SF299">
    <property type="entry name" value="AMINOPEPTIDASE"/>
    <property type="match status" value="1"/>
</dbReference>
<dbReference type="Gene3D" id="1.10.390.10">
    <property type="entry name" value="Neutral Protease Domain 2"/>
    <property type="match status" value="1"/>
</dbReference>
<dbReference type="CDD" id="cd09601">
    <property type="entry name" value="M1_APN-Q_like"/>
    <property type="match status" value="1"/>
</dbReference>
<dbReference type="GO" id="GO:0005737">
    <property type="term" value="C:cytoplasm"/>
    <property type="evidence" value="ECO:0007669"/>
    <property type="project" value="TreeGrafter"/>
</dbReference>
<keyword evidence="7" id="KW-0482">Metalloprotease</keyword>
<evidence type="ECO:0000256" key="6">
    <source>
        <dbReference type="ARBA" id="ARBA00022833"/>
    </source>
</evidence>
<dbReference type="InterPro" id="IPR042097">
    <property type="entry name" value="Aminopeptidase_N-like_N_sf"/>
</dbReference>
<dbReference type="Pfam" id="PF17900">
    <property type="entry name" value="Peptidase_M1_N"/>
    <property type="match status" value="1"/>
</dbReference>
<keyword evidence="17" id="KW-1185">Reference proteome</keyword>
<dbReference type="InterPro" id="IPR001930">
    <property type="entry name" value="Peptidase_M1"/>
</dbReference>
<dbReference type="InterPro" id="IPR024571">
    <property type="entry name" value="ERAP1-like_C_dom"/>
</dbReference>
<organism evidence="16 17">
    <name type="scientific">Caenorhabditis angaria</name>
    <dbReference type="NCBI Taxonomy" id="860376"/>
    <lineage>
        <taxon>Eukaryota</taxon>
        <taxon>Metazoa</taxon>
        <taxon>Ecdysozoa</taxon>
        <taxon>Nematoda</taxon>
        <taxon>Chromadorea</taxon>
        <taxon>Rhabditida</taxon>
        <taxon>Rhabditina</taxon>
        <taxon>Rhabditomorpha</taxon>
        <taxon>Rhabditoidea</taxon>
        <taxon>Rhabditidae</taxon>
        <taxon>Peloderinae</taxon>
        <taxon>Caenorhabditis</taxon>
    </lineage>
</organism>
<accession>A0A9P1I6R8</accession>
<evidence type="ECO:0000259" key="13">
    <source>
        <dbReference type="Pfam" id="PF01433"/>
    </source>
</evidence>
<dbReference type="InterPro" id="IPR045357">
    <property type="entry name" value="Aminopeptidase_N-like_N"/>
</dbReference>
<dbReference type="GO" id="GO:0042277">
    <property type="term" value="F:peptide binding"/>
    <property type="evidence" value="ECO:0007669"/>
    <property type="project" value="TreeGrafter"/>
</dbReference>
<dbReference type="SUPFAM" id="SSF55486">
    <property type="entry name" value="Metalloproteases ('zincins'), catalytic domain"/>
    <property type="match status" value="1"/>
</dbReference>
<dbReference type="Pfam" id="PF01433">
    <property type="entry name" value="Peptidase_M1"/>
    <property type="match status" value="1"/>
</dbReference>
<name>A0A9P1I6R8_9PELO</name>
<evidence type="ECO:0000313" key="17">
    <source>
        <dbReference type="Proteomes" id="UP001152747"/>
    </source>
</evidence>
<dbReference type="SUPFAM" id="SSF63737">
    <property type="entry name" value="Leukotriene A4 hydrolase N-terminal domain"/>
    <property type="match status" value="1"/>
</dbReference>
<keyword evidence="5" id="KW-0378">Hydrolase</keyword>
<keyword evidence="12" id="KW-1133">Transmembrane helix</keyword>
<feature type="binding site" evidence="9">
    <location>
        <position position="554"/>
    </location>
    <ligand>
        <name>Zn(2+)</name>
        <dbReference type="ChEBI" id="CHEBI:29105"/>
        <note>catalytic</note>
    </ligand>
</feature>